<gene>
    <name evidence="2" type="ORF">HMN09_00942600</name>
</gene>
<proteinExistence type="predicted"/>
<dbReference type="Gene3D" id="1.20.1280.140">
    <property type="match status" value="1"/>
</dbReference>
<protein>
    <recommendedName>
        <fullName evidence="4">Hydrophobic surface binding protein</fullName>
    </recommendedName>
</protein>
<feature type="signal peptide" evidence="1">
    <location>
        <begin position="1"/>
        <end position="20"/>
    </location>
</feature>
<comment type="caution">
    <text evidence="2">The sequence shown here is derived from an EMBL/GenBank/DDBJ whole genome shotgun (WGS) entry which is preliminary data.</text>
</comment>
<dbReference type="GO" id="GO:0005576">
    <property type="term" value="C:extracellular region"/>
    <property type="evidence" value="ECO:0007669"/>
    <property type="project" value="TreeGrafter"/>
</dbReference>
<dbReference type="OrthoDB" id="3485059at2759"/>
<dbReference type="PANTHER" id="PTHR38123">
    <property type="entry name" value="CELL WALL SERINE-THREONINE-RICH GALACTOMANNOPROTEIN MP1 (AFU_ORTHOLOGUE AFUA_4G03240)"/>
    <property type="match status" value="1"/>
</dbReference>
<dbReference type="InterPro" id="IPR021054">
    <property type="entry name" value="Cell_wall_mannoprotein_1"/>
</dbReference>
<evidence type="ECO:0000256" key="1">
    <source>
        <dbReference type="SAM" id="SignalP"/>
    </source>
</evidence>
<organism evidence="2 3">
    <name type="scientific">Mycena chlorophos</name>
    <name type="common">Agaric fungus</name>
    <name type="synonym">Agaricus chlorophos</name>
    <dbReference type="NCBI Taxonomy" id="658473"/>
    <lineage>
        <taxon>Eukaryota</taxon>
        <taxon>Fungi</taxon>
        <taxon>Dikarya</taxon>
        <taxon>Basidiomycota</taxon>
        <taxon>Agaricomycotina</taxon>
        <taxon>Agaricomycetes</taxon>
        <taxon>Agaricomycetidae</taxon>
        <taxon>Agaricales</taxon>
        <taxon>Marasmiineae</taxon>
        <taxon>Mycenaceae</taxon>
        <taxon>Mycena</taxon>
    </lineage>
</organism>
<name>A0A8H6SJJ0_MYCCL</name>
<accession>A0A8H6SJJ0</accession>
<sequence length="183" mass="18428">MVHLTRSFAVLSAVLGFALASPVDKRTVASVEADLNKIAAEVTTLLAEVQAFPSSGLLGALEIEEAAAPIITALAAAASDSAATGPLSESDGAAVLAIVNGFEPSIIEVANLIAGDAAAFEADLPGLDAVVLNDLEQIYSGTQNLATQLIDNAPADLQPTATVINDAILAALSSAIEVYETAT</sequence>
<dbReference type="PANTHER" id="PTHR38123:SF1">
    <property type="entry name" value="HYDROPHOBIC SURFACE BINDING PROTEIN"/>
    <property type="match status" value="1"/>
</dbReference>
<dbReference type="AlphaFoldDB" id="A0A8H6SJJ0"/>
<dbReference type="EMBL" id="JACAZE010000013">
    <property type="protein sequence ID" value="KAF7300576.1"/>
    <property type="molecule type" value="Genomic_DNA"/>
</dbReference>
<feature type="chain" id="PRO_5034889438" description="Hydrophobic surface binding protein" evidence="1">
    <location>
        <begin position="21"/>
        <end position="183"/>
    </location>
</feature>
<dbReference type="Pfam" id="PF12296">
    <property type="entry name" value="HsbA"/>
    <property type="match status" value="1"/>
</dbReference>
<reference evidence="2" key="1">
    <citation type="submission" date="2020-05" db="EMBL/GenBank/DDBJ databases">
        <title>Mycena genomes resolve the evolution of fungal bioluminescence.</title>
        <authorList>
            <person name="Tsai I.J."/>
        </authorList>
    </citation>
    <scope>NUCLEOTIDE SEQUENCE</scope>
    <source>
        <strain evidence="2">110903Hualien_Pintung</strain>
    </source>
</reference>
<evidence type="ECO:0008006" key="4">
    <source>
        <dbReference type="Google" id="ProtNLM"/>
    </source>
</evidence>
<dbReference type="Proteomes" id="UP000613580">
    <property type="component" value="Unassembled WGS sequence"/>
</dbReference>
<evidence type="ECO:0000313" key="2">
    <source>
        <dbReference type="EMBL" id="KAF7300576.1"/>
    </source>
</evidence>
<keyword evidence="1" id="KW-0732">Signal</keyword>
<keyword evidence="3" id="KW-1185">Reference proteome</keyword>
<evidence type="ECO:0000313" key="3">
    <source>
        <dbReference type="Proteomes" id="UP000613580"/>
    </source>
</evidence>